<protein>
    <submittedName>
        <fullName evidence="2">Uncharacterized protein YoxC</fullName>
    </submittedName>
</protein>
<reference evidence="2 3" key="1">
    <citation type="submission" date="2024-06" db="EMBL/GenBank/DDBJ databases">
        <title>Genomic Encyclopedia of Type Strains, Phase IV (KMG-IV): sequencing the most valuable type-strain genomes for metagenomic binning, comparative biology and taxonomic classification.</title>
        <authorList>
            <person name="Goeker M."/>
        </authorList>
    </citation>
    <scope>NUCLEOTIDE SEQUENCE [LARGE SCALE GENOMIC DNA]</scope>
    <source>
        <strain evidence="2 3">DSM 28303</strain>
    </source>
</reference>
<proteinExistence type="predicted"/>
<keyword evidence="1" id="KW-1133">Transmembrane helix</keyword>
<feature type="transmembrane region" description="Helical" evidence="1">
    <location>
        <begin position="12"/>
        <end position="29"/>
    </location>
</feature>
<gene>
    <name evidence="2" type="ORF">ABID29_000143</name>
</gene>
<name>A0ABV2FEN6_9STRE</name>
<evidence type="ECO:0000313" key="2">
    <source>
        <dbReference type="EMBL" id="MET3557034.1"/>
    </source>
</evidence>
<keyword evidence="1" id="KW-0812">Transmembrane</keyword>
<evidence type="ECO:0000313" key="3">
    <source>
        <dbReference type="Proteomes" id="UP001549122"/>
    </source>
</evidence>
<accession>A0ABV2FEN6</accession>
<sequence length="46" mass="5130">MTLGNLVDLAYLLQLLIFIGLVALVIFFVRSIKKIIALLEEIASKL</sequence>
<keyword evidence="1" id="KW-0472">Membrane</keyword>
<keyword evidence="3" id="KW-1185">Reference proteome</keyword>
<organism evidence="2 3">
    <name type="scientific">Streptococcus rupicaprae</name>
    <dbReference type="NCBI Taxonomy" id="759619"/>
    <lineage>
        <taxon>Bacteria</taxon>
        <taxon>Bacillati</taxon>
        <taxon>Bacillota</taxon>
        <taxon>Bacilli</taxon>
        <taxon>Lactobacillales</taxon>
        <taxon>Streptococcaceae</taxon>
        <taxon>Streptococcus</taxon>
    </lineage>
</organism>
<comment type="caution">
    <text evidence="2">The sequence shown here is derived from an EMBL/GenBank/DDBJ whole genome shotgun (WGS) entry which is preliminary data.</text>
</comment>
<evidence type="ECO:0000256" key="1">
    <source>
        <dbReference type="SAM" id="Phobius"/>
    </source>
</evidence>
<dbReference type="EMBL" id="JBEPLO010000001">
    <property type="protein sequence ID" value="MET3557034.1"/>
    <property type="molecule type" value="Genomic_DNA"/>
</dbReference>
<dbReference type="Proteomes" id="UP001549122">
    <property type="component" value="Unassembled WGS sequence"/>
</dbReference>
<dbReference type="RefSeq" id="WP_354363709.1">
    <property type="nucleotide sequence ID" value="NZ_JBEPLO010000001.1"/>
</dbReference>